<gene>
    <name evidence="1" type="ORF">O181_070634</name>
</gene>
<keyword evidence="2" id="KW-1185">Reference proteome</keyword>
<dbReference type="Proteomes" id="UP000765509">
    <property type="component" value="Unassembled WGS sequence"/>
</dbReference>
<sequence length="118" mass="14021">MIQKAQEIVSNSHCKPAHRDVLRKWIEEYEAQQPEAQRQMQKIRRHSHEISIPLRTKYFIREASILLPQPILMKAPNQDVESNIIKKHRLPQQPQHLQLILSTNISTFPHTTLSFKKW</sequence>
<protein>
    <submittedName>
        <fullName evidence="1">Uncharacterized protein</fullName>
    </submittedName>
</protein>
<evidence type="ECO:0000313" key="2">
    <source>
        <dbReference type="Proteomes" id="UP000765509"/>
    </source>
</evidence>
<name>A0A9Q3I9P6_9BASI</name>
<dbReference type="AlphaFoldDB" id="A0A9Q3I9P6"/>
<proteinExistence type="predicted"/>
<evidence type="ECO:0000313" key="1">
    <source>
        <dbReference type="EMBL" id="MBW0530919.1"/>
    </source>
</evidence>
<accession>A0A9Q3I9P6</accession>
<organism evidence="1 2">
    <name type="scientific">Austropuccinia psidii MF-1</name>
    <dbReference type="NCBI Taxonomy" id="1389203"/>
    <lineage>
        <taxon>Eukaryota</taxon>
        <taxon>Fungi</taxon>
        <taxon>Dikarya</taxon>
        <taxon>Basidiomycota</taxon>
        <taxon>Pucciniomycotina</taxon>
        <taxon>Pucciniomycetes</taxon>
        <taxon>Pucciniales</taxon>
        <taxon>Sphaerophragmiaceae</taxon>
        <taxon>Austropuccinia</taxon>
    </lineage>
</organism>
<reference evidence="1" key="1">
    <citation type="submission" date="2021-03" db="EMBL/GenBank/DDBJ databases">
        <title>Draft genome sequence of rust myrtle Austropuccinia psidii MF-1, a brazilian biotype.</title>
        <authorList>
            <person name="Quecine M.C."/>
            <person name="Pachon D.M.R."/>
            <person name="Bonatelli M.L."/>
            <person name="Correr F.H."/>
            <person name="Franceschini L.M."/>
            <person name="Leite T.F."/>
            <person name="Margarido G.R.A."/>
            <person name="Almeida C.A."/>
            <person name="Ferrarezi J.A."/>
            <person name="Labate C.A."/>
        </authorList>
    </citation>
    <scope>NUCLEOTIDE SEQUENCE</scope>
    <source>
        <strain evidence="1">MF-1</strain>
    </source>
</reference>
<comment type="caution">
    <text evidence="1">The sequence shown here is derived from an EMBL/GenBank/DDBJ whole genome shotgun (WGS) entry which is preliminary data.</text>
</comment>
<dbReference type="EMBL" id="AVOT02036429">
    <property type="protein sequence ID" value="MBW0530919.1"/>
    <property type="molecule type" value="Genomic_DNA"/>
</dbReference>